<dbReference type="AlphaFoldDB" id="A1KWT4"/>
<proteinExistence type="predicted"/>
<name>A1KWT4_STAAU</name>
<geneLocation type="plasmid" evidence="1">
    <name>EDINA plasmid</name>
</geneLocation>
<accession>A1KWT4</accession>
<sequence>MNLNLFLQRNKIRIRGNKIRNNYKYNNTKIINRIILKLILNNQK</sequence>
<organism evidence="1">
    <name type="scientific">Staphylococcus aureus</name>
    <dbReference type="NCBI Taxonomy" id="1280"/>
    <lineage>
        <taxon>Bacteria</taxon>
        <taxon>Bacillati</taxon>
        <taxon>Bacillota</taxon>
        <taxon>Bacilli</taxon>
        <taxon>Bacillales</taxon>
        <taxon>Staphylococcaceae</taxon>
        <taxon>Staphylococcus</taxon>
    </lineage>
</organism>
<protein>
    <submittedName>
        <fullName evidence="1">Uncharacterized protein</fullName>
    </submittedName>
</protein>
<reference evidence="1" key="1">
    <citation type="submission" date="2001-01" db="EMBL/GenBank/DDBJ databases">
        <title>Complete nucleotide sequence of Staphylococcus aureus E-1 EDINA plasmid.</title>
        <authorList>
            <person name="Sugai M."/>
            <person name="Yamaguchi T."/>
            <person name="Hayashi T."/>
            <person name="Nakasone K."/>
            <person name="Takami H."/>
        </authorList>
    </citation>
    <scope>NUCLEOTIDE SEQUENCE</scope>
    <source>
        <strain evidence="1">E-1</strain>
        <plasmid evidence="1">EDINA plasmid</plasmid>
    </source>
</reference>
<evidence type="ECO:0000313" key="1">
    <source>
        <dbReference type="EMBL" id="BAC54496.1"/>
    </source>
</evidence>
<dbReference type="EMBL" id="AP003089">
    <property type="protein sequence ID" value="BAC54496.1"/>
    <property type="molecule type" value="Genomic_DNA"/>
</dbReference>
<keyword evidence="1" id="KW-0614">Plasmid</keyword>